<dbReference type="Ensembl" id="ENSCLAT00000023713.1">
    <property type="protein sequence ID" value="ENSCLAP00000023491.1"/>
    <property type="gene ID" value="ENSCLAG00000016112.1"/>
</dbReference>
<organism evidence="8 9">
    <name type="scientific">Chinchilla lanigera</name>
    <name type="common">Long-tailed chinchilla</name>
    <name type="synonym">Chinchilla villidera</name>
    <dbReference type="NCBI Taxonomy" id="34839"/>
    <lineage>
        <taxon>Eukaryota</taxon>
        <taxon>Metazoa</taxon>
        <taxon>Chordata</taxon>
        <taxon>Craniata</taxon>
        <taxon>Vertebrata</taxon>
        <taxon>Euteleostomi</taxon>
        <taxon>Mammalia</taxon>
        <taxon>Eutheria</taxon>
        <taxon>Euarchontoglires</taxon>
        <taxon>Glires</taxon>
        <taxon>Rodentia</taxon>
        <taxon>Hystricomorpha</taxon>
        <taxon>Chinchillidae</taxon>
        <taxon>Chinchilla</taxon>
    </lineage>
</organism>
<dbReference type="GO" id="GO:0017022">
    <property type="term" value="F:myosin binding"/>
    <property type="evidence" value="ECO:0007669"/>
    <property type="project" value="Ensembl"/>
</dbReference>
<evidence type="ECO:0000256" key="2">
    <source>
        <dbReference type="ARBA" id="ARBA00022490"/>
    </source>
</evidence>
<dbReference type="GO" id="GO:0008270">
    <property type="term" value="F:zinc ion binding"/>
    <property type="evidence" value="ECO:0007669"/>
    <property type="project" value="UniProtKB-KW"/>
</dbReference>
<feature type="compositionally biased region" description="Basic and acidic residues" evidence="6">
    <location>
        <begin position="271"/>
        <end position="286"/>
    </location>
</feature>
<dbReference type="GO" id="GO:0003779">
    <property type="term" value="F:actin binding"/>
    <property type="evidence" value="ECO:0007669"/>
    <property type="project" value="Ensembl"/>
</dbReference>
<feature type="region of interest" description="Disordered" evidence="6">
    <location>
        <begin position="758"/>
        <end position="832"/>
    </location>
</feature>
<dbReference type="InterPro" id="IPR051745">
    <property type="entry name" value="Intracell_Transport_Effector"/>
</dbReference>
<dbReference type="PANTHER" id="PTHR14555">
    <property type="entry name" value="MYELIN-ASSOCIATED OLIGODENDROCYTIC BASIC PROTEIN MOBP -RELATED"/>
    <property type="match status" value="1"/>
</dbReference>
<dbReference type="Proteomes" id="UP000694398">
    <property type="component" value="Unassembled WGS sequence"/>
</dbReference>
<dbReference type="AlphaFoldDB" id="A0A8C2YU53"/>
<dbReference type="PROSITE" id="PS50916">
    <property type="entry name" value="RABBD"/>
    <property type="match status" value="1"/>
</dbReference>
<feature type="compositionally biased region" description="Basic and acidic residues" evidence="6">
    <location>
        <begin position="495"/>
        <end position="514"/>
    </location>
</feature>
<evidence type="ECO:0000313" key="8">
    <source>
        <dbReference type="Ensembl" id="ENSCLAP00000023491.1"/>
    </source>
</evidence>
<dbReference type="Pfam" id="PF04698">
    <property type="entry name" value="Rab_eff_C"/>
    <property type="match status" value="1"/>
</dbReference>
<dbReference type="SUPFAM" id="SSF57903">
    <property type="entry name" value="FYVE/PHD zinc finger"/>
    <property type="match status" value="1"/>
</dbReference>
<keyword evidence="2" id="KW-0963">Cytoplasm</keyword>
<evidence type="ECO:0000259" key="7">
    <source>
        <dbReference type="PROSITE" id="PS50916"/>
    </source>
</evidence>
<dbReference type="OrthoDB" id="10072397at2759"/>
<dbReference type="Pfam" id="PF02318">
    <property type="entry name" value="FYVE_2"/>
    <property type="match status" value="1"/>
</dbReference>
<keyword evidence="9" id="KW-1185">Reference proteome</keyword>
<dbReference type="RefSeq" id="XP_005383638.1">
    <property type="nucleotide sequence ID" value="XM_005383581.2"/>
</dbReference>
<dbReference type="GO" id="GO:0001750">
    <property type="term" value="C:photoreceptor outer segment"/>
    <property type="evidence" value="ECO:0007669"/>
    <property type="project" value="Ensembl"/>
</dbReference>
<protein>
    <submittedName>
        <fullName evidence="8">Myosin VIIA and Rab interacting protein</fullName>
    </submittedName>
</protein>
<comment type="subcellular location">
    <subcellularLocation>
        <location evidence="1">Cytoplasm</location>
        <location evidence="1">Perinuclear region</location>
    </subcellularLocation>
</comment>
<reference evidence="8" key="2">
    <citation type="submission" date="2025-09" db="UniProtKB">
        <authorList>
            <consortium name="Ensembl"/>
        </authorList>
    </citation>
    <scope>IDENTIFICATION</scope>
</reference>
<feature type="compositionally biased region" description="Polar residues" evidence="6">
    <location>
        <begin position="790"/>
        <end position="814"/>
    </location>
</feature>
<reference evidence="8" key="1">
    <citation type="submission" date="2025-08" db="UniProtKB">
        <authorList>
            <consortium name="Ensembl"/>
        </authorList>
    </citation>
    <scope>IDENTIFICATION</scope>
</reference>
<dbReference type="GO" id="GO:0042470">
    <property type="term" value="C:melanosome"/>
    <property type="evidence" value="ECO:0007669"/>
    <property type="project" value="Ensembl"/>
</dbReference>
<dbReference type="GeneID" id="102014574"/>
<dbReference type="GO" id="GO:0030864">
    <property type="term" value="C:cortical actin cytoskeleton"/>
    <property type="evidence" value="ECO:0007669"/>
    <property type="project" value="TreeGrafter"/>
</dbReference>
<accession>A0A8C2YU53</accession>
<feature type="compositionally biased region" description="Polar residues" evidence="6">
    <location>
        <begin position="478"/>
        <end position="488"/>
    </location>
</feature>
<keyword evidence="5" id="KW-0862">Zinc</keyword>
<evidence type="ECO:0000256" key="5">
    <source>
        <dbReference type="ARBA" id="ARBA00022833"/>
    </source>
</evidence>
<proteinExistence type="predicted"/>
<evidence type="ECO:0000313" key="9">
    <source>
        <dbReference type="Proteomes" id="UP000694398"/>
    </source>
</evidence>
<dbReference type="InterPro" id="IPR006788">
    <property type="entry name" value="Myrip/Melanophilin"/>
</dbReference>
<dbReference type="InterPro" id="IPR011011">
    <property type="entry name" value="Znf_FYVE_PHD"/>
</dbReference>
<dbReference type="GO" id="GO:0000145">
    <property type="term" value="C:exocyst"/>
    <property type="evidence" value="ECO:0007669"/>
    <property type="project" value="Ensembl"/>
</dbReference>
<feature type="compositionally biased region" description="Low complexity" evidence="6">
    <location>
        <begin position="415"/>
        <end position="443"/>
    </location>
</feature>
<dbReference type="GO" id="GO:0031267">
    <property type="term" value="F:small GTPase binding"/>
    <property type="evidence" value="ECO:0007669"/>
    <property type="project" value="Ensembl"/>
</dbReference>
<dbReference type="InterPro" id="IPR041282">
    <property type="entry name" value="FYVE_2"/>
</dbReference>
<evidence type="ECO:0000256" key="3">
    <source>
        <dbReference type="ARBA" id="ARBA00022723"/>
    </source>
</evidence>
<dbReference type="GO" id="GO:0006886">
    <property type="term" value="P:intracellular protein transport"/>
    <property type="evidence" value="ECO:0007669"/>
    <property type="project" value="InterPro"/>
</dbReference>
<feature type="region of interest" description="Disordered" evidence="6">
    <location>
        <begin position="247"/>
        <end position="286"/>
    </location>
</feature>
<sequence length="832" mass="91623">MGRKLDLSGLTDDETEHVLQVVQRDFSLRKKEEERLSEMKQKLEEEGSKCSILAKHQNFVEHCCMRCCAPFTFLVNTRRRCGDCKFNVCKGCSSFLKREKAWVCCVCQQARLLRTQSLEWFYSNVKSRFKRFGSAKVLKNLYRKHRLESGACSDVLGGSFFESHLENDRSISGSDSTFHRQSEGHSMMDTLAVALRVAEEAIEEAISKAEAHGDSLDKQNEATYLRDHREELTEELAATILRKIIRKQKSRSEQTPEEEPTWPQPRGRSAKARDEGGTAPLGDRRAPAALWRSQSAFLFPGGDTKKTVSLEAAGRQCPGKPCALPSWRSVDGLDGTSAAAVLQSPDGNWVALKGGAAAPACLLASRKSATLLTLEAPSRAASAYEELGSDSEEDFSWSAALSKLCLQPRGDAHGPPATSPSARASPNPEAMGSDSETSSAGSSRDARRRARLSWQPRKAPWSPAAERLRLQGDLDVNFNPQAASGDTSDSSEPEDAPHAADWRARRWRRARLDPEEQCAPNTCTPDLPTRQVPSDLSETDLSNEAADSRTSVDTAEETRRSRLYELAMKMSEKETSSGEDPESEPKTGPGHQKEGLSPGDTQSVQDELRKKFSAVSLCNISTEVLKVITATEELIAESTGPWELPPVPADREEQTFPLGTDRARLEEQLTSLEENVYLAAGTVYGLEGQLTELEDAARSIHSGTQDAELAQLEDQVATAAAQVHHAELQISDIESRISALTIAGLNIAPCVRLTRKREQRRRSQVQTIDTSRQQRRRLPAPPVRAEKTEASSVTPTKTFNRNFLLQGASTSRPTESGVRDLMEPALESAGMY</sequence>
<dbReference type="OMA" id="IHSGTQD"/>
<feature type="region of interest" description="Disordered" evidence="6">
    <location>
        <begin position="407"/>
        <end position="603"/>
    </location>
</feature>
<gene>
    <name evidence="8" type="primary">MYRIP</name>
</gene>
<keyword evidence="3" id="KW-0479">Metal-binding</keyword>
<dbReference type="GO" id="GO:0051018">
    <property type="term" value="F:protein kinase A binding"/>
    <property type="evidence" value="ECO:0007669"/>
    <property type="project" value="Ensembl"/>
</dbReference>
<dbReference type="InterPro" id="IPR013083">
    <property type="entry name" value="Znf_RING/FYVE/PHD"/>
</dbReference>
<dbReference type="CTD" id="25924"/>
<keyword evidence="4" id="KW-0863">Zinc-finger</keyword>
<dbReference type="InterPro" id="IPR010911">
    <property type="entry name" value="Rab_BD"/>
</dbReference>
<evidence type="ECO:0000256" key="1">
    <source>
        <dbReference type="ARBA" id="ARBA00004556"/>
    </source>
</evidence>
<evidence type="ECO:0000256" key="4">
    <source>
        <dbReference type="ARBA" id="ARBA00022771"/>
    </source>
</evidence>
<name>A0A8C2YU53_CHILA</name>
<feature type="domain" description="RabBD" evidence="7">
    <location>
        <begin position="4"/>
        <end position="124"/>
    </location>
</feature>
<dbReference type="GeneTree" id="ENSGT00950000183138"/>
<feature type="compositionally biased region" description="Polar residues" evidence="6">
    <location>
        <begin position="531"/>
        <end position="542"/>
    </location>
</feature>
<dbReference type="FunFam" id="3.30.40.10:FF:000018">
    <property type="entry name" value="Synaptotagmin-like 5, isoform CRA_a"/>
    <property type="match status" value="1"/>
</dbReference>
<dbReference type="GO" id="GO:0045202">
    <property type="term" value="C:synapse"/>
    <property type="evidence" value="ECO:0007669"/>
    <property type="project" value="Ensembl"/>
</dbReference>
<dbReference type="PANTHER" id="PTHR14555:SF6">
    <property type="entry name" value="RAB EFFECTOR MYRIP"/>
    <property type="match status" value="1"/>
</dbReference>
<dbReference type="Gene3D" id="3.30.40.10">
    <property type="entry name" value="Zinc/RING finger domain, C3HC4 (zinc finger)"/>
    <property type="match status" value="1"/>
</dbReference>
<evidence type="ECO:0000256" key="6">
    <source>
        <dbReference type="SAM" id="MobiDB-lite"/>
    </source>
</evidence>
<dbReference type="GO" id="GO:0048471">
    <property type="term" value="C:perinuclear region of cytoplasm"/>
    <property type="evidence" value="ECO:0007669"/>
    <property type="project" value="UniProtKB-SubCell"/>
</dbReference>